<sequence length="110" mass="12729">MQQLTKQISLIERIDQLVRLHATGTPEELATRLNISRAKLYRVIDVMKALEAPIVYDISRQSFMYEDEVRFKCGFYVKSLRENEAISINGGTIVMSSTIAFLFYHHRISC</sequence>
<proteinExistence type="predicted"/>
<reference evidence="1 2" key="1">
    <citation type="submission" date="2020-06" db="EMBL/GenBank/DDBJ databases">
        <authorList>
            <person name="Isaeva M.P."/>
            <person name="Chernysheva N.Y."/>
        </authorList>
    </citation>
    <scope>NUCLEOTIDE SEQUENCE [LARGE SCALE GENOMIC DNA]</scope>
    <source>
        <strain evidence="1 2">KMM 6746</strain>
    </source>
</reference>
<name>A0ABS5WEG3_9FLAO</name>
<organism evidence="1 2">
    <name type="scientific">Zobellia barbeyronii</name>
    <dbReference type="NCBI Taxonomy" id="2748009"/>
    <lineage>
        <taxon>Bacteria</taxon>
        <taxon>Pseudomonadati</taxon>
        <taxon>Bacteroidota</taxon>
        <taxon>Flavobacteriia</taxon>
        <taxon>Flavobacteriales</taxon>
        <taxon>Flavobacteriaceae</taxon>
        <taxon>Zobellia</taxon>
    </lineage>
</organism>
<dbReference type="Proteomes" id="UP000740413">
    <property type="component" value="Unassembled WGS sequence"/>
</dbReference>
<dbReference type="RefSeq" id="WP_051915361.1">
    <property type="nucleotide sequence ID" value="NZ_JACATN010000001.1"/>
</dbReference>
<reference evidence="2" key="2">
    <citation type="submission" date="2023-07" db="EMBL/GenBank/DDBJ databases">
        <title>Zobellia barbeyronii sp. nov., a new marine flavobacterium, isolated from green and red algae.</title>
        <authorList>
            <person name="Nedashkovskaya O.I."/>
            <person name="Otstavnykh N."/>
            <person name="Zhukova N."/>
            <person name="Guzev K."/>
            <person name="Chausova V."/>
            <person name="Tekutyeva L."/>
            <person name="Mikhailov V."/>
            <person name="Isaeva M."/>
        </authorList>
    </citation>
    <scope>NUCLEOTIDE SEQUENCE [LARGE SCALE GENOMIC DNA]</scope>
    <source>
        <strain evidence="2">KMM 6746</strain>
    </source>
</reference>
<accession>A0ABS5WEG3</accession>
<comment type="caution">
    <text evidence="1">The sequence shown here is derived from an EMBL/GenBank/DDBJ whole genome shotgun (WGS) entry which is preliminary data.</text>
</comment>
<protein>
    <recommendedName>
        <fullName evidence="3">HTH domain-containing protein</fullName>
    </recommendedName>
</protein>
<evidence type="ECO:0008006" key="3">
    <source>
        <dbReference type="Google" id="ProtNLM"/>
    </source>
</evidence>
<evidence type="ECO:0000313" key="2">
    <source>
        <dbReference type="Proteomes" id="UP000740413"/>
    </source>
</evidence>
<gene>
    <name evidence="1" type="ORF">HW347_04470</name>
</gene>
<dbReference type="EMBL" id="JACATN010000001">
    <property type="protein sequence ID" value="MBT2160507.1"/>
    <property type="molecule type" value="Genomic_DNA"/>
</dbReference>
<keyword evidence="2" id="KW-1185">Reference proteome</keyword>
<evidence type="ECO:0000313" key="1">
    <source>
        <dbReference type="EMBL" id="MBT2160507.1"/>
    </source>
</evidence>